<dbReference type="RefSeq" id="WP_336926903.1">
    <property type="nucleotide sequence ID" value="NZ_JBANRO010000010.1"/>
</dbReference>
<keyword evidence="2" id="KW-1003">Cell membrane</keyword>
<dbReference type="NCBIfam" id="TIGR00786">
    <property type="entry name" value="dctM"/>
    <property type="match status" value="1"/>
</dbReference>
<dbReference type="InterPro" id="IPR004681">
    <property type="entry name" value="TRAP_DctM"/>
</dbReference>
<evidence type="ECO:0000256" key="2">
    <source>
        <dbReference type="ARBA" id="ARBA00022475"/>
    </source>
</evidence>
<evidence type="ECO:0000256" key="7">
    <source>
        <dbReference type="RuleBase" id="RU369079"/>
    </source>
</evidence>
<evidence type="ECO:0000313" key="10">
    <source>
        <dbReference type="Proteomes" id="UP001595456"/>
    </source>
</evidence>
<protein>
    <recommendedName>
        <fullName evidence="7">TRAP transporter large permease protein</fullName>
    </recommendedName>
</protein>
<dbReference type="Pfam" id="PF06808">
    <property type="entry name" value="DctM"/>
    <property type="match status" value="1"/>
</dbReference>
<feature type="transmembrane region" description="Helical" evidence="7">
    <location>
        <begin position="146"/>
        <end position="174"/>
    </location>
</feature>
<evidence type="ECO:0000259" key="8">
    <source>
        <dbReference type="Pfam" id="PF06808"/>
    </source>
</evidence>
<feature type="transmembrane region" description="Helical" evidence="7">
    <location>
        <begin position="65"/>
        <end position="83"/>
    </location>
</feature>
<feature type="domain" description="TRAP C4-dicarboxylate transport system permease DctM subunit" evidence="8">
    <location>
        <begin position="17"/>
        <end position="429"/>
    </location>
</feature>
<dbReference type="PIRSF" id="PIRSF006066">
    <property type="entry name" value="HI0050"/>
    <property type="match status" value="1"/>
</dbReference>
<evidence type="ECO:0000256" key="4">
    <source>
        <dbReference type="ARBA" id="ARBA00022692"/>
    </source>
</evidence>
<comment type="caution">
    <text evidence="9">The sequence shown here is derived from an EMBL/GenBank/DDBJ whole genome shotgun (WGS) entry which is preliminary data.</text>
</comment>
<keyword evidence="5 7" id="KW-1133">Transmembrane helix</keyword>
<gene>
    <name evidence="9" type="ORF">ACFODU_11045</name>
</gene>
<keyword evidence="6 7" id="KW-0472">Membrane</keyword>
<comment type="similarity">
    <text evidence="7">Belongs to the TRAP transporter large permease family.</text>
</comment>
<comment type="subcellular location">
    <subcellularLocation>
        <location evidence="1 7">Cell inner membrane</location>
        <topology evidence="1 7">Multi-pass membrane protein</topology>
    </subcellularLocation>
</comment>
<evidence type="ECO:0000256" key="1">
    <source>
        <dbReference type="ARBA" id="ARBA00004429"/>
    </source>
</evidence>
<dbReference type="EMBL" id="JBHRST010000018">
    <property type="protein sequence ID" value="MFC3098327.1"/>
    <property type="molecule type" value="Genomic_DNA"/>
</dbReference>
<dbReference type="InterPro" id="IPR010656">
    <property type="entry name" value="DctM"/>
</dbReference>
<comment type="subunit">
    <text evidence="7">The complex comprises the extracytoplasmic solute receptor protein and the two transmembrane proteins.</text>
</comment>
<dbReference type="Proteomes" id="UP001595456">
    <property type="component" value="Unassembled WGS sequence"/>
</dbReference>
<reference evidence="10" key="1">
    <citation type="journal article" date="2019" name="Int. J. Syst. Evol. Microbiol.">
        <title>The Global Catalogue of Microorganisms (GCM) 10K type strain sequencing project: providing services to taxonomists for standard genome sequencing and annotation.</title>
        <authorList>
            <consortium name="The Broad Institute Genomics Platform"/>
            <consortium name="The Broad Institute Genome Sequencing Center for Infectious Disease"/>
            <person name="Wu L."/>
            <person name="Ma J."/>
        </authorList>
    </citation>
    <scope>NUCLEOTIDE SEQUENCE [LARGE SCALE GENOMIC DNA]</scope>
    <source>
        <strain evidence="10">KCTC 52607</strain>
    </source>
</reference>
<feature type="transmembrane region" description="Helical" evidence="7">
    <location>
        <begin position="379"/>
        <end position="397"/>
    </location>
</feature>
<evidence type="ECO:0000256" key="5">
    <source>
        <dbReference type="ARBA" id="ARBA00022989"/>
    </source>
</evidence>
<accession>A0ABV7E9M5</accession>
<keyword evidence="10" id="KW-1185">Reference proteome</keyword>
<feature type="transmembrane region" description="Helical" evidence="7">
    <location>
        <begin position="253"/>
        <end position="268"/>
    </location>
</feature>
<sequence length="439" mass="45622">MNQTLYDTAATGLVGVAILLALLLAGGRIGAVLGLVGLGGLAVVLGPEAALIKGGVVVVDTFTRYELGTLPLFLFMAQIFFAVDASRDLFDAAAKMLGHRRGGLAYASIAGCAGFGTINGSSLATTATVGLVAYPEMRKRGYDQGLSTATIAAGGTLGQMIPPSGALIVFGIIAEASIGRLFTAAIIPGITQALLYALVVFLLVRMRPHLAPAGERAPWAERWRALAKVWEIGALVALVIGGIALGWISPPEAAAIGAAGALLIAALRRKLNRDTLFTAFHETLRTTGLIFLIIIGALIFSIFVSVTGLADAAGAMVEGMGLGTLGTLLLVALILLLLGTILDGLALMLLMTPILLPIVEATGLSAIWFGVFLVRAMEVGFLTPPLGINLFVMQGVAKDVSISRIFRGVLPFLASDFFHLLLLILFPAMILWLPGVLGS</sequence>
<evidence type="ECO:0000256" key="6">
    <source>
        <dbReference type="ARBA" id="ARBA00023136"/>
    </source>
</evidence>
<feature type="transmembrane region" description="Helical" evidence="7">
    <location>
        <begin position="409"/>
        <end position="433"/>
    </location>
</feature>
<feature type="transmembrane region" description="Helical" evidence="7">
    <location>
        <begin position="12"/>
        <end position="45"/>
    </location>
</feature>
<feature type="transmembrane region" description="Helical" evidence="7">
    <location>
        <begin position="180"/>
        <end position="204"/>
    </location>
</feature>
<evidence type="ECO:0000313" key="9">
    <source>
        <dbReference type="EMBL" id="MFC3098327.1"/>
    </source>
</evidence>
<feature type="transmembrane region" description="Helical" evidence="7">
    <location>
        <begin position="354"/>
        <end position="373"/>
    </location>
</feature>
<name>A0ABV7E9M5_9SPHN</name>
<comment type="function">
    <text evidence="7">Part of the tripartite ATP-independent periplasmic (TRAP) transport system.</text>
</comment>
<proteinExistence type="inferred from homology"/>
<feature type="transmembrane region" description="Helical" evidence="7">
    <location>
        <begin position="225"/>
        <end position="247"/>
    </location>
</feature>
<dbReference type="PANTHER" id="PTHR33362">
    <property type="entry name" value="SIALIC ACID TRAP TRANSPORTER PERMEASE PROTEIN SIAT-RELATED"/>
    <property type="match status" value="1"/>
</dbReference>
<keyword evidence="3 7" id="KW-0997">Cell inner membrane</keyword>
<feature type="transmembrane region" description="Helical" evidence="7">
    <location>
        <begin position="322"/>
        <end position="342"/>
    </location>
</feature>
<keyword evidence="7" id="KW-0813">Transport</keyword>
<organism evidence="9 10">
    <name type="scientific">Alteraurantiacibacter palmitatis</name>
    <dbReference type="NCBI Taxonomy" id="2054628"/>
    <lineage>
        <taxon>Bacteria</taxon>
        <taxon>Pseudomonadati</taxon>
        <taxon>Pseudomonadota</taxon>
        <taxon>Alphaproteobacteria</taxon>
        <taxon>Sphingomonadales</taxon>
        <taxon>Erythrobacteraceae</taxon>
        <taxon>Alteraurantiacibacter</taxon>
    </lineage>
</organism>
<keyword evidence="4 7" id="KW-0812">Transmembrane</keyword>
<feature type="transmembrane region" description="Helical" evidence="7">
    <location>
        <begin position="289"/>
        <end position="310"/>
    </location>
</feature>
<evidence type="ECO:0000256" key="3">
    <source>
        <dbReference type="ARBA" id="ARBA00022519"/>
    </source>
</evidence>
<dbReference type="PANTHER" id="PTHR33362:SF5">
    <property type="entry name" value="C4-DICARBOXYLATE TRAP TRANSPORTER LARGE PERMEASE PROTEIN DCTM"/>
    <property type="match status" value="1"/>
</dbReference>
<feature type="transmembrane region" description="Helical" evidence="7">
    <location>
        <begin position="103"/>
        <end position="134"/>
    </location>
</feature>